<evidence type="ECO:0000313" key="2">
    <source>
        <dbReference type="Proteomes" id="UP001058461"/>
    </source>
</evidence>
<dbReference type="Proteomes" id="UP001058461">
    <property type="component" value="Chromosome"/>
</dbReference>
<proteinExistence type="predicted"/>
<organism evidence="1 2">
    <name type="scientific">Marinobacterium rhizophilum</name>
    <dbReference type="NCBI Taxonomy" id="420402"/>
    <lineage>
        <taxon>Bacteria</taxon>
        <taxon>Pseudomonadati</taxon>
        <taxon>Pseudomonadota</taxon>
        <taxon>Gammaproteobacteria</taxon>
        <taxon>Oceanospirillales</taxon>
        <taxon>Oceanospirillaceae</taxon>
        <taxon>Marinobacterium</taxon>
    </lineage>
</organism>
<dbReference type="Pfam" id="PF03737">
    <property type="entry name" value="RraA-like"/>
    <property type="match status" value="1"/>
</dbReference>
<sequence length="239" mass="25976">MAGSNENFPVINAEMLAYLRQYDTPTICNALDIAAPDKSRTAGFTRRQLVALDPDLPPMVGYARTAMIRSTSSFCPAEKRAKALEYYEYTASGEGPTIVVIQDIDTNPGLGAHWGEVHTALHQKLGSMGAITNGSFRDIDDSAKGFQVLGGSVNPSHAYVHVVDYGCEVEIFGMNVRHADLLHADKHGAVVIPHEVVEKLPAAIETIIQREKVILDAVKHPNFDIEMLKVAVGKSADIH</sequence>
<dbReference type="RefSeq" id="WP_255854046.1">
    <property type="nucleotide sequence ID" value="NZ_CP073347.1"/>
</dbReference>
<reference evidence="1" key="1">
    <citation type="submission" date="2021-04" db="EMBL/GenBank/DDBJ databases">
        <title>Oceanospirillales bacteria with DddD are important DMSP degraders in coastal seawater.</title>
        <authorList>
            <person name="Liu J."/>
        </authorList>
    </citation>
    <scope>NUCLEOTIDE SEQUENCE</scope>
    <source>
        <strain evidence="1">D13-1</strain>
    </source>
</reference>
<dbReference type="SUPFAM" id="SSF89562">
    <property type="entry name" value="RraA-like"/>
    <property type="match status" value="1"/>
</dbReference>
<protein>
    <submittedName>
        <fullName evidence="1">RraA family protein</fullName>
    </submittedName>
</protein>
<dbReference type="InterPro" id="IPR005493">
    <property type="entry name" value="RraA/RraA-like"/>
</dbReference>
<evidence type="ECO:0000313" key="1">
    <source>
        <dbReference type="EMBL" id="UTW11998.1"/>
    </source>
</evidence>
<gene>
    <name evidence="1" type="ORF">KDW95_22660</name>
</gene>
<dbReference type="Gene3D" id="3.50.30.40">
    <property type="entry name" value="Ribonuclease E inhibitor RraA/RraA-like"/>
    <property type="match status" value="1"/>
</dbReference>
<dbReference type="InterPro" id="IPR036704">
    <property type="entry name" value="RraA/RraA-like_sf"/>
</dbReference>
<keyword evidence="2" id="KW-1185">Reference proteome</keyword>
<accession>A0ABY5HI10</accession>
<name>A0ABY5HI10_9GAMM</name>
<dbReference type="EMBL" id="CP073347">
    <property type="protein sequence ID" value="UTW11998.1"/>
    <property type="molecule type" value="Genomic_DNA"/>
</dbReference>